<accession>A0AAV6YTV0</accession>
<reference evidence="1" key="1">
    <citation type="thesis" date="2020" institute="ProQuest LLC" country="789 East Eisenhower Parkway, Ann Arbor, MI, USA">
        <title>Comparative Genomics and Chromosome Evolution.</title>
        <authorList>
            <person name="Mudd A.B."/>
        </authorList>
    </citation>
    <scope>NUCLEOTIDE SEQUENCE</scope>
    <source>
        <strain evidence="1">237g6f4</strain>
        <tissue evidence="1">Blood</tissue>
    </source>
</reference>
<keyword evidence="2" id="KW-1185">Reference proteome</keyword>
<comment type="caution">
    <text evidence="1">The sequence shown here is derived from an EMBL/GenBank/DDBJ whole genome shotgun (WGS) entry which is preliminary data.</text>
</comment>
<dbReference type="EMBL" id="WNYA01030227">
    <property type="protein sequence ID" value="KAG8537443.1"/>
    <property type="molecule type" value="Genomic_DNA"/>
</dbReference>
<proteinExistence type="predicted"/>
<organism evidence="1 2">
    <name type="scientific">Engystomops pustulosus</name>
    <name type="common">Tungara frog</name>
    <name type="synonym">Physalaemus pustulosus</name>
    <dbReference type="NCBI Taxonomy" id="76066"/>
    <lineage>
        <taxon>Eukaryota</taxon>
        <taxon>Metazoa</taxon>
        <taxon>Chordata</taxon>
        <taxon>Craniata</taxon>
        <taxon>Vertebrata</taxon>
        <taxon>Euteleostomi</taxon>
        <taxon>Amphibia</taxon>
        <taxon>Batrachia</taxon>
        <taxon>Anura</taxon>
        <taxon>Neobatrachia</taxon>
        <taxon>Hyloidea</taxon>
        <taxon>Leptodactylidae</taxon>
        <taxon>Leiuperinae</taxon>
        <taxon>Engystomops</taxon>
    </lineage>
</organism>
<name>A0AAV6YTV0_ENGPU</name>
<gene>
    <name evidence="1" type="ORF">GDO81_024519</name>
</gene>
<dbReference type="Proteomes" id="UP000824782">
    <property type="component" value="Unassembled WGS sequence"/>
</dbReference>
<evidence type="ECO:0000313" key="2">
    <source>
        <dbReference type="Proteomes" id="UP000824782"/>
    </source>
</evidence>
<dbReference type="AlphaFoldDB" id="A0AAV6YTV0"/>
<evidence type="ECO:0000313" key="1">
    <source>
        <dbReference type="EMBL" id="KAG8537443.1"/>
    </source>
</evidence>
<protein>
    <submittedName>
        <fullName evidence="1">Uncharacterized protein</fullName>
    </submittedName>
</protein>
<sequence length="99" mass="11981">MTYIQLRNKPYLYITWGLPVFIYIQYKISLKSDLWFSLERQTYSMMLRTSYTKYITFICYQGTDRIQLISGFDLFSEVILCMEHVNHLNIWGKSKDSRI</sequence>